<organism evidence="10 11">
    <name type="scientific">Durusdinium trenchii</name>
    <dbReference type="NCBI Taxonomy" id="1381693"/>
    <lineage>
        <taxon>Eukaryota</taxon>
        <taxon>Sar</taxon>
        <taxon>Alveolata</taxon>
        <taxon>Dinophyceae</taxon>
        <taxon>Suessiales</taxon>
        <taxon>Symbiodiniaceae</taxon>
        <taxon>Durusdinium</taxon>
    </lineage>
</organism>
<evidence type="ECO:0000256" key="5">
    <source>
        <dbReference type="ARBA" id="ARBA00023136"/>
    </source>
</evidence>
<evidence type="ECO:0000259" key="9">
    <source>
        <dbReference type="PROSITE" id="PS50156"/>
    </source>
</evidence>
<name>A0ABP0JKM6_9DINO</name>
<feature type="transmembrane region" description="Helical" evidence="8">
    <location>
        <begin position="1422"/>
        <end position="1445"/>
    </location>
</feature>
<feature type="transmembrane region" description="Helical" evidence="8">
    <location>
        <begin position="167"/>
        <end position="196"/>
    </location>
</feature>
<dbReference type="PANTHER" id="PTHR10796">
    <property type="entry name" value="PATCHED-RELATED"/>
    <property type="match status" value="1"/>
</dbReference>
<feature type="region of interest" description="Disordered" evidence="7">
    <location>
        <begin position="1455"/>
        <end position="1497"/>
    </location>
</feature>
<feature type="transmembrane region" description="Helical" evidence="8">
    <location>
        <begin position="1314"/>
        <end position="1334"/>
    </location>
</feature>
<evidence type="ECO:0000313" key="10">
    <source>
        <dbReference type="EMBL" id="CAK9014903.1"/>
    </source>
</evidence>
<sequence length="1497" mass="165868">MNVTSNEHKEVYQKHCNRFFDNPHESCIVFCPLDLPYQVELHRGGRGFRNSSYSMMGARARVEQNLDPEDDHGHFEFSDSIYCRYESLSDDLKYGAVLWAAEHRKTSTFDVKISALTSAFTYQEALRGTYMEAPLFLIGAGLVWLFCGIGMHFINFETHSWCNPTNWFTATICLASAVLAMLAAVGLSGFLTVLGLRLTASSLYVSFMILGIAVDDMMILAGLFFEAPKDHSLADRLAASFGSAAASITLTSITTMAGFLAGSAVDMIWIKSFTQVGALAVFSDYVIQLTFFSGAFAAFQRGYGKLEASSKDRGHAHAALETYARWSAHSVACKAITFFVFTVVLFISLWGTQSLEASFHSKVQMPDDSHYHVHLQDGLDYMGEYGSNTVYLMMQHQVLPGPDVLRATAEYAQRIRELNGQKPYMAAATDWTVAVQLWMTIQSIPERLRVRTNTTTFGVALQEALDGTVRNEYGALARQWGDVGVAYASGGLAVQAALAEIHGMAQDLRLGPHQSLANTRATLHKVQVALNATRHAYGNFTQELGLSMQTVLGAALAHLTAAADAYASGPASFATAESFLQQAATTFNSPAPTATLNATAIVHLEEAAGHLLESVYSFNSSLAVRIQRTIASFKFAARSFYEALPSDDRLLAKYSIQFGHREFLRRLGDLLEYSADLRVKVILTQWWNTTLFPMELVGIHARNMAATLRAMQQTAETFAASEPLAPLAAACAELRSALSGSSDAAFNSAATRAFGHLVASAAAYAGDESNLAHIEEHYESGAFKDPGADDKCSPQELTLDSLRRGLAYGVAHYRSSVVWNAYANYSMAEAQRWLTSIIGRPVNLNTPQAARATRRFMGLQWLSLVGERDQVARERDAERKADRAHRAVAAARRMRLAREYSAEVWEDVDNYEESFGTEMETVVYNQDLKPGLLKAHEVRRPGFPRSVNANQSWQLFQDLLGKDFQTMMLDDLEEADPTEHGTVMLDNQMAAQMKRIQRASSRTQSFQDRMWSWSAATWETKEACLAAFSLNDMLQERQAARDSRYGDRNENYLDSIKAYGLPDGSLLGEFLADDVERVKCPIAELHNHDLKRSAAQREELEDLRDASQARRHLDEMEQDVRYKSGTLTDMDFNVLAADLEQIASNLTHSLVTLLFNQSALDMFDTAKTFRDAAVVNQAMAAYIKPDVVVGEDAGRDRQGMMRVYWTRVQVPFRAKALWTEEGFKEDYKASLEARRLAHEWASVVKGLQERHTNYWKDISMGDPWEIEKTLVSGYIFRLLDSKESLLSNTMASLIYVNILMAAFCFLFLGPRLGLLLAPCIALMTVTTFGFYGACGFKIDPILALALLISSGTTVDFVLHFVMAAAACTPANPNIHVSGSQRYIVAMKSAGVGIFASYVTTLVGIVPMGFARLSSIRSLFMSYVISLNVGIFFGLVFIPLVSIYVYGVDLAPRGAKKKTEKADENEVHGAGARFVKKKRDSVKEKAEPEDGKWTDKDL</sequence>
<accession>A0ABP0JKM6</accession>
<feature type="transmembrane region" description="Helical" evidence="8">
    <location>
        <begin position="203"/>
        <end position="225"/>
    </location>
</feature>
<keyword evidence="11" id="KW-1185">Reference proteome</keyword>
<feature type="domain" description="SSD" evidence="9">
    <location>
        <begin position="172"/>
        <end position="298"/>
    </location>
</feature>
<feature type="transmembrane region" description="Helical" evidence="8">
    <location>
        <begin position="1341"/>
        <end position="1362"/>
    </location>
</feature>
<evidence type="ECO:0000256" key="3">
    <source>
        <dbReference type="ARBA" id="ARBA00022692"/>
    </source>
</evidence>
<protein>
    <submittedName>
        <fullName evidence="10">NPC intracellular cholesterol transporter 1 homolog 1b (Niemann-Pick type protein homolog 1b)</fullName>
    </submittedName>
</protein>
<feature type="compositionally biased region" description="Basic and acidic residues" evidence="7">
    <location>
        <begin position="1480"/>
        <end position="1497"/>
    </location>
</feature>
<proteinExistence type="inferred from homology"/>
<gene>
    <name evidence="10" type="ORF">SCF082_LOCUS12528</name>
</gene>
<comment type="subcellular location">
    <subcellularLocation>
        <location evidence="1">Membrane</location>
        <topology evidence="1">Multi-pass membrane protein</topology>
    </subcellularLocation>
</comment>
<evidence type="ECO:0000256" key="7">
    <source>
        <dbReference type="SAM" id="MobiDB-lite"/>
    </source>
</evidence>
<dbReference type="EMBL" id="CAXAMM010007657">
    <property type="protein sequence ID" value="CAK9014903.1"/>
    <property type="molecule type" value="Genomic_DNA"/>
</dbReference>
<keyword evidence="5 8" id="KW-0472">Membrane</keyword>
<keyword evidence="4 8" id="KW-1133">Transmembrane helix</keyword>
<dbReference type="PANTHER" id="PTHR10796:SF103">
    <property type="entry name" value="SSD DOMAIN-CONTAINING PROTEIN"/>
    <property type="match status" value="1"/>
</dbReference>
<evidence type="ECO:0000313" key="11">
    <source>
        <dbReference type="Proteomes" id="UP001642464"/>
    </source>
</evidence>
<dbReference type="PROSITE" id="PS50156">
    <property type="entry name" value="SSD"/>
    <property type="match status" value="1"/>
</dbReference>
<comment type="caution">
    <text evidence="10">The sequence shown here is derived from an EMBL/GenBank/DDBJ whole genome shotgun (WGS) entry which is preliminary data.</text>
</comment>
<dbReference type="SUPFAM" id="SSF82866">
    <property type="entry name" value="Multidrug efflux transporter AcrB transmembrane domain"/>
    <property type="match status" value="2"/>
</dbReference>
<evidence type="ECO:0000256" key="4">
    <source>
        <dbReference type="ARBA" id="ARBA00022989"/>
    </source>
</evidence>
<feature type="transmembrane region" description="Helical" evidence="8">
    <location>
        <begin position="1382"/>
        <end position="1410"/>
    </location>
</feature>
<comment type="similarity">
    <text evidence="2">Belongs to the patched family.</text>
</comment>
<evidence type="ECO:0000256" key="6">
    <source>
        <dbReference type="ARBA" id="ARBA00023180"/>
    </source>
</evidence>
<feature type="transmembrane region" description="Helical" evidence="8">
    <location>
        <begin position="237"/>
        <end position="264"/>
    </location>
</feature>
<dbReference type="InterPro" id="IPR000731">
    <property type="entry name" value="SSD"/>
</dbReference>
<evidence type="ECO:0000256" key="8">
    <source>
        <dbReference type="SAM" id="Phobius"/>
    </source>
</evidence>
<dbReference type="InterPro" id="IPR051697">
    <property type="entry name" value="Patched_domain-protein"/>
</dbReference>
<dbReference type="Proteomes" id="UP001642464">
    <property type="component" value="Unassembled WGS sequence"/>
</dbReference>
<evidence type="ECO:0000256" key="2">
    <source>
        <dbReference type="ARBA" id="ARBA00005585"/>
    </source>
</evidence>
<feature type="transmembrane region" description="Helical" evidence="8">
    <location>
        <begin position="1285"/>
        <end position="1308"/>
    </location>
</feature>
<dbReference type="Gene3D" id="1.20.1640.10">
    <property type="entry name" value="Multidrug efflux transporter AcrB transmembrane domain"/>
    <property type="match status" value="2"/>
</dbReference>
<reference evidence="10 11" key="1">
    <citation type="submission" date="2024-02" db="EMBL/GenBank/DDBJ databases">
        <authorList>
            <person name="Chen Y."/>
            <person name="Shah S."/>
            <person name="Dougan E. K."/>
            <person name="Thang M."/>
            <person name="Chan C."/>
        </authorList>
    </citation>
    <scope>NUCLEOTIDE SEQUENCE [LARGE SCALE GENOMIC DNA]</scope>
</reference>
<feature type="transmembrane region" description="Helical" evidence="8">
    <location>
        <begin position="135"/>
        <end position="155"/>
    </location>
</feature>
<keyword evidence="6" id="KW-0325">Glycoprotein</keyword>
<keyword evidence="3 8" id="KW-0812">Transmembrane</keyword>
<evidence type="ECO:0000256" key="1">
    <source>
        <dbReference type="ARBA" id="ARBA00004141"/>
    </source>
</evidence>
<dbReference type="InterPro" id="IPR003392">
    <property type="entry name" value="PTHD_SSD"/>
</dbReference>
<dbReference type="Pfam" id="PF02460">
    <property type="entry name" value="Patched"/>
    <property type="match status" value="1"/>
</dbReference>
<feature type="transmembrane region" description="Helical" evidence="8">
    <location>
        <begin position="335"/>
        <end position="352"/>
    </location>
</feature>